<keyword evidence="3" id="KW-0238">DNA-binding</keyword>
<evidence type="ECO:0000259" key="5">
    <source>
        <dbReference type="PROSITE" id="PS50931"/>
    </source>
</evidence>
<evidence type="ECO:0000256" key="2">
    <source>
        <dbReference type="ARBA" id="ARBA00023015"/>
    </source>
</evidence>
<gene>
    <name evidence="6" type="ORF">AAAT05_04415</name>
</gene>
<dbReference type="Proteomes" id="UP001478817">
    <property type="component" value="Unassembled WGS sequence"/>
</dbReference>
<dbReference type="Gene3D" id="1.10.10.10">
    <property type="entry name" value="Winged helix-like DNA-binding domain superfamily/Winged helix DNA-binding domain"/>
    <property type="match status" value="1"/>
</dbReference>
<dbReference type="Pfam" id="PF03466">
    <property type="entry name" value="LysR_substrate"/>
    <property type="match status" value="1"/>
</dbReference>
<evidence type="ECO:0000256" key="1">
    <source>
        <dbReference type="ARBA" id="ARBA00009437"/>
    </source>
</evidence>
<dbReference type="PRINTS" id="PR00039">
    <property type="entry name" value="HTHLYSR"/>
</dbReference>
<evidence type="ECO:0000313" key="7">
    <source>
        <dbReference type="Proteomes" id="UP001478817"/>
    </source>
</evidence>
<dbReference type="Gene3D" id="3.40.190.290">
    <property type="match status" value="1"/>
</dbReference>
<keyword evidence="4" id="KW-0804">Transcription</keyword>
<dbReference type="InterPro" id="IPR036390">
    <property type="entry name" value="WH_DNA-bd_sf"/>
</dbReference>
<dbReference type="EMBL" id="JBBNGS010000006">
    <property type="protein sequence ID" value="MEQ2637584.1"/>
    <property type="molecule type" value="Genomic_DNA"/>
</dbReference>
<comment type="similarity">
    <text evidence="1">Belongs to the LysR transcriptional regulatory family.</text>
</comment>
<dbReference type="PANTHER" id="PTHR30346:SF17">
    <property type="entry name" value="LYSR FAMILY TRANSCRIPTIONAL REGULATOR"/>
    <property type="match status" value="1"/>
</dbReference>
<dbReference type="InterPro" id="IPR005119">
    <property type="entry name" value="LysR_subst-bd"/>
</dbReference>
<name>A0ABV1IFB4_9ACTN</name>
<sequence>MNTRQMEYFVAIAEERQITAAAARLHISQPPLSRELARMERELGVRLMVRGPRSVELTEAGKLLYRRCREVLELTGAMEREVESFGSGGSGVVSLGLVSSSGASVPSDAMAPFVDDYPNVRFDVHEGNTFEVIDMLNRGIVELGFVRTPFERGQLSCRYGAPVPMAAVMPARFAVGERPDVVTLAELSGVPLVIYRRYQALLSERFRQAGASLVVACLNDDSRTTCNWARRGFGVGLVPLQMCETVNMEGLLAKRVADEALVTRLALVRERGRRLSPAGERFLACFSSWSEE</sequence>
<reference evidence="6 7" key="1">
    <citation type="submission" date="2024-04" db="EMBL/GenBank/DDBJ databases">
        <title>Human intestinal bacterial collection.</title>
        <authorList>
            <person name="Pauvert C."/>
            <person name="Hitch T.C.A."/>
            <person name="Clavel T."/>
        </authorList>
    </citation>
    <scope>NUCLEOTIDE SEQUENCE [LARGE SCALE GENOMIC DNA]</scope>
    <source>
        <strain evidence="6 7">CLA-AA-H197</strain>
    </source>
</reference>
<dbReference type="InterPro" id="IPR036388">
    <property type="entry name" value="WH-like_DNA-bd_sf"/>
</dbReference>
<accession>A0ABV1IFB4</accession>
<dbReference type="RefSeq" id="WP_349182131.1">
    <property type="nucleotide sequence ID" value="NZ_JBBNGS010000006.1"/>
</dbReference>
<proteinExistence type="inferred from homology"/>
<dbReference type="CDD" id="cd05466">
    <property type="entry name" value="PBP2_LTTR_substrate"/>
    <property type="match status" value="1"/>
</dbReference>
<dbReference type="Pfam" id="PF00126">
    <property type="entry name" value="HTH_1"/>
    <property type="match status" value="1"/>
</dbReference>
<keyword evidence="7" id="KW-1185">Reference proteome</keyword>
<protein>
    <submittedName>
        <fullName evidence="6">LysR family transcriptional regulator</fullName>
    </submittedName>
</protein>
<organism evidence="6 7">
    <name type="scientific">Paratractidigestivibacter faecalis</name>
    <dbReference type="NCBI Taxonomy" id="2292441"/>
    <lineage>
        <taxon>Bacteria</taxon>
        <taxon>Bacillati</taxon>
        <taxon>Actinomycetota</taxon>
        <taxon>Coriobacteriia</taxon>
        <taxon>Coriobacteriales</taxon>
        <taxon>Atopobiaceae</taxon>
        <taxon>Paratractidigestivibacter</taxon>
    </lineage>
</organism>
<evidence type="ECO:0000313" key="6">
    <source>
        <dbReference type="EMBL" id="MEQ2637584.1"/>
    </source>
</evidence>
<evidence type="ECO:0000256" key="4">
    <source>
        <dbReference type="ARBA" id="ARBA00023163"/>
    </source>
</evidence>
<dbReference type="SUPFAM" id="SSF46785">
    <property type="entry name" value="Winged helix' DNA-binding domain"/>
    <property type="match status" value="1"/>
</dbReference>
<evidence type="ECO:0000256" key="3">
    <source>
        <dbReference type="ARBA" id="ARBA00023125"/>
    </source>
</evidence>
<dbReference type="SUPFAM" id="SSF53850">
    <property type="entry name" value="Periplasmic binding protein-like II"/>
    <property type="match status" value="1"/>
</dbReference>
<dbReference type="PROSITE" id="PS50931">
    <property type="entry name" value="HTH_LYSR"/>
    <property type="match status" value="1"/>
</dbReference>
<feature type="domain" description="HTH lysR-type" evidence="5">
    <location>
        <begin position="1"/>
        <end position="58"/>
    </location>
</feature>
<keyword evidence="2" id="KW-0805">Transcription regulation</keyword>
<dbReference type="InterPro" id="IPR000847">
    <property type="entry name" value="LysR_HTH_N"/>
</dbReference>
<comment type="caution">
    <text evidence="6">The sequence shown here is derived from an EMBL/GenBank/DDBJ whole genome shotgun (WGS) entry which is preliminary data.</text>
</comment>
<dbReference type="PANTHER" id="PTHR30346">
    <property type="entry name" value="TRANSCRIPTIONAL DUAL REGULATOR HCAR-RELATED"/>
    <property type="match status" value="1"/>
</dbReference>